<dbReference type="GO" id="GO:0005179">
    <property type="term" value="F:hormone activity"/>
    <property type="evidence" value="ECO:0007669"/>
    <property type="project" value="UniProtKB-KW"/>
</dbReference>
<evidence type="ECO:0000256" key="8">
    <source>
        <dbReference type="ARBA" id="ARBA00022729"/>
    </source>
</evidence>
<keyword evidence="10" id="KW-0472">Membrane</keyword>
<keyword evidence="8" id="KW-0732">Signal</keyword>
<comment type="subunit">
    <text evidence="3">Interacts with PTH1R (via N-terminal extracellular domain).</text>
</comment>
<keyword evidence="10" id="KW-1133">Transmembrane helix</keyword>
<evidence type="ECO:0000256" key="10">
    <source>
        <dbReference type="SAM" id="Phobius"/>
    </source>
</evidence>
<feature type="transmembrane region" description="Helical" evidence="10">
    <location>
        <begin position="6"/>
        <end position="25"/>
    </location>
</feature>
<dbReference type="Ensembl" id="ENSHCOT00000011844.1">
    <property type="protein sequence ID" value="ENSHCOP00000001597.1"/>
    <property type="gene ID" value="ENSHCOG00000002574.1"/>
</dbReference>
<evidence type="ECO:0000256" key="7">
    <source>
        <dbReference type="ARBA" id="ARBA00022702"/>
    </source>
</evidence>
<comment type="subcellular location">
    <subcellularLocation>
        <location evidence="1">Secreted</location>
    </subcellularLocation>
</comment>
<evidence type="ECO:0000313" key="11">
    <source>
        <dbReference type="Ensembl" id="ENSHCOP00000001597.1"/>
    </source>
</evidence>
<evidence type="ECO:0000256" key="5">
    <source>
        <dbReference type="ARBA" id="ARBA00022525"/>
    </source>
</evidence>
<dbReference type="GO" id="GO:0006874">
    <property type="term" value="P:intracellular calcium ion homeostasis"/>
    <property type="evidence" value="ECO:0007669"/>
    <property type="project" value="InterPro"/>
</dbReference>
<sequence>FQPIISMFVLRCFETTILILLFSSLHTDAKPLRKRTISEVQLMHNVQEHKQVGERQEWLQEKLKDILVTSANPQHRQLTSIQNIFPNEVLEEILN</sequence>
<dbReference type="Proteomes" id="UP000264820">
    <property type="component" value="Unplaced"/>
</dbReference>
<dbReference type="PANTHER" id="PTHR10541">
    <property type="entry name" value="PARATHYROID HORMONE"/>
    <property type="match status" value="1"/>
</dbReference>
<evidence type="ECO:0000256" key="9">
    <source>
        <dbReference type="ARBA" id="ARBA00093407"/>
    </source>
</evidence>
<dbReference type="InterPro" id="IPR003625">
    <property type="entry name" value="PTH"/>
</dbReference>
<organism evidence="11 12">
    <name type="scientific">Hippocampus comes</name>
    <name type="common">Tiger tail seahorse</name>
    <dbReference type="NCBI Taxonomy" id="109280"/>
    <lineage>
        <taxon>Eukaryota</taxon>
        <taxon>Metazoa</taxon>
        <taxon>Chordata</taxon>
        <taxon>Craniata</taxon>
        <taxon>Vertebrata</taxon>
        <taxon>Euteleostomi</taxon>
        <taxon>Actinopterygii</taxon>
        <taxon>Neopterygii</taxon>
        <taxon>Teleostei</taxon>
        <taxon>Neoteleostei</taxon>
        <taxon>Acanthomorphata</taxon>
        <taxon>Syngnathiaria</taxon>
        <taxon>Syngnathiformes</taxon>
        <taxon>Syngnathoidei</taxon>
        <taxon>Syngnathidae</taxon>
        <taxon>Hippocampus</taxon>
    </lineage>
</organism>
<protein>
    <recommendedName>
        <fullName evidence="4">Parathyroid hormone</fullName>
    </recommendedName>
</protein>
<evidence type="ECO:0000256" key="2">
    <source>
        <dbReference type="ARBA" id="ARBA00006307"/>
    </source>
</evidence>
<reference evidence="11" key="1">
    <citation type="submission" date="2025-08" db="UniProtKB">
        <authorList>
            <consortium name="Ensembl"/>
        </authorList>
    </citation>
    <scope>IDENTIFICATION</scope>
</reference>
<evidence type="ECO:0000256" key="4">
    <source>
        <dbReference type="ARBA" id="ARBA00022135"/>
    </source>
</evidence>
<keyword evidence="12" id="KW-1185">Reference proteome</keyword>
<comment type="function">
    <text evidence="9">Parathyroid hormone elevates calcium level by dissolving the salts in bone and preventing their renal excretion. Acts by binding to its receptor, PTH1R, activating G protein-coupled receptor signaling. Stimulates [1-14C]-2-deoxy-D-glucose (2DG) transport and glycogen synthesis in osteoblastic cells.</text>
</comment>
<evidence type="ECO:0000256" key="6">
    <source>
        <dbReference type="ARBA" id="ARBA00022685"/>
    </source>
</evidence>
<keyword evidence="7" id="KW-0372">Hormone</keyword>
<accession>A0A3Q2XDI2</accession>
<proteinExistence type="inferred from homology"/>
<dbReference type="InterPro" id="IPR001415">
    <property type="entry name" value="PTH/PTH-rel"/>
</dbReference>
<dbReference type="PANTHER" id="PTHR10541:SF2">
    <property type="entry name" value="PARATHYROID HORMONE"/>
    <property type="match status" value="1"/>
</dbReference>
<evidence type="ECO:0000256" key="3">
    <source>
        <dbReference type="ARBA" id="ARBA00011605"/>
    </source>
</evidence>
<dbReference type="AlphaFoldDB" id="A0A3Q2XDI2"/>
<name>A0A3Q2XDI2_HIPCM</name>
<keyword evidence="5" id="KW-0964">Secreted</keyword>
<comment type="similarity">
    <text evidence="2">Belongs to the parathyroid hormone family.</text>
</comment>
<dbReference type="GeneTree" id="ENSGT01030000234833"/>
<evidence type="ECO:0000313" key="12">
    <source>
        <dbReference type="Proteomes" id="UP000264820"/>
    </source>
</evidence>
<reference evidence="11" key="2">
    <citation type="submission" date="2025-09" db="UniProtKB">
        <authorList>
            <consortium name="Ensembl"/>
        </authorList>
    </citation>
    <scope>IDENTIFICATION</scope>
</reference>
<keyword evidence="6" id="KW-0165">Cleavage on pair of basic residues</keyword>
<evidence type="ECO:0000256" key="1">
    <source>
        <dbReference type="ARBA" id="ARBA00004613"/>
    </source>
</evidence>
<dbReference type="OMA" id="VGDRQDW"/>
<dbReference type="SMART" id="SM00087">
    <property type="entry name" value="PTH"/>
    <property type="match status" value="1"/>
</dbReference>
<keyword evidence="10" id="KW-0812">Transmembrane</keyword>
<dbReference type="GO" id="GO:0005576">
    <property type="term" value="C:extracellular region"/>
    <property type="evidence" value="ECO:0007669"/>
    <property type="project" value="UniProtKB-SubCell"/>
</dbReference>
<dbReference type="STRING" id="109280.ENSHCOP00000001597"/>